<keyword evidence="3" id="KW-1185">Reference proteome</keyword>
<dbReference type="InterPro" id="IPR037401">
    <property type="entry name" value="SnoaL-like"/>
</dbReference>
<dbReference type="Gene3D" id="3.10.450.50">
    <property type="match status" value="1"/>
</dbReference>
<dbReference type="AlphaFoldDB" id="A0A7M2WSD7"/>
<sequence length="123" mass="14052">MATQNIRSRVDSLVEYIKTGRILDAMTEFYASDTQMQENGNPPTKGLAENIEREKQFLAQVKVWKGFEVKALAVEGDTAFMESTIDFIAQNDQPVHMEQVSVSRWKDGKIAHERFYYDSGAKK</sequence>
<dbReference type="SUPFAM" id="SSF54427">
    <property type="entry name" value="NTF2-like"/>
    <property type="match status" value="1"/>
</dbReference>
<dbReference type="RefSeq" id="WP_206291355.1">
    <property type="nucleotide sequence ID" value="NZ_CP063458.1"/>
</dbReference>
<evidence type="ECO:0000313" key="2">
    <source>
        <dbReference type="EMBL" id="QOV88376.1"/>
    </source>
</evidence>
<accession>A0A7M2WSD7</accession>
<dbReference type="KEGG" id="hbs:IPV69_19285"/>
<reference evidence="2 3" key="1">
    <citation type="submission" date="2020-10" db="EMBL/GenBank/DDBJ databases">
        <title>Wide distribution of Phycisphaera-like planctomycetes from WD2101 soil group in peatlands and genome analysis of the first cultivated representative.</title>
        <authorList>
            <person name="Dedysh S.N."/>
            <person name="Beletsky A.V."/>
            <person name="Ivanova A."/>
            <person name="Kulichevskaya I.S."/>
            <person name="Suzina N.E."/>
            <person name="Philippov D.A."/>
            <person name="Rakitin A.L."/>
            <person name="Mardanov A.V."/>
            <person name="Ravin N.V."/>
        </authorList>
    </citation>
    <scope>NUCLEOTIDE SEQUENCE [LARGE SCALE GENOMIC DNA]</scope>
    <source>
        <strain evidence="2 3">M1803</strain>
    </source>
</reference>
<dbReference type="Pfam" id="PF12680">
    <property type="entry name" value="SnoaL_2"/>
    <property type="match status" value="1"/>
</dbReference>
<protein>
    <submittedName>
        <fullName evidence="2">Nuclear transport factor 2 family protein</fullName>
    </submittedName>
</protein>
<organism evidence="2 3">
    <name type="scientific">Humisphaera borealis</name>
    <dbReference type="NCBI Taxonomy" id="2807512"/>
    <lineage>
        <taxon>Bacteria</taxon>
        <taxon>Pseudomonadati</taxon>
        <taxon>Planctomycetota</taxon>
        <taxon>Phycisphaerae</taxon>
        <taxon>Tepidisphaerales</taxon>
        <taxon>Tepidisphaeraceae</taxon>
        <taxon>Humisphaera</taxon>
    </lineage>
</organism>
<dbReference type="PANTHER" id="PTHR34003:SF2">
    <property type="entry name" value="SNOAL-LIKE DOMAIN-CONTAINING PROTEIN"/>
    <property type="match status" value="1"/>
</dbReference>
<dbReference type="EMBL" id="CP063458">
    <property type="protein sequence ID" value="QOV88376.1"/>
    <property type="molecule type" value="Genomic_DNA"/>
</dbReference>
<proteinExistence type="predicted"/>
<dbReference type="PANTHER" id="PTHR34003">
    <property type="entry name" value="BLL2395 PROTEIN"/>
    <property type="match status" value="1"/>
</dbReference>
<evidence type="ECO:0000313" key="3">
    <source>
        <dbReference type="Proteomes" id="UP000593765"/>
    </source>
</evidence>
<dbReference type="Proteomes" id="UP000593765">
    <property type="component" value="Chromosome"/>
</dbReference>
<feature type="domain" description="SnoaL-like" evidence="1">
    <location>
        <begin position="18"/>
        <end position="112"/>
    </location>
</feature>
<dbReference type="InterPro" id="IPR032710">
    <property type="entry name" value="NTF2-like_dom_sf"/>
</dbReference>
<gene>
    <name evidence="2" type="ORF">IPV69_19285</name>
</gene>
<evidence type="ECO:0000259" key="1">
    <source>
        <dbReference type="Pfam" id="PF12680"/>
    </source>
</evidence>
<name>A0A7M2WSD7_9BACT</name>